<dbReference type="EMBL" id="JBEOZM010000005">
    <property type="protein sequence ID" value="MER6268475.1"/>
    <property type="molecule type" value="Genomic_DNA"/>
</dbReference>
<dbReference type="Gene3D" id="3.50.50.60">
    <property type="entry name" value="FAD/NAD(P)-binding domain"/>
    <property type="match status" value="1"/>
</dbReference>
<protein>
    <submittedName>
        <fullName evidence="6">FAD-dependent oxidoreductase</fullName>
    </submittedName>
</protein>
<feature type="domain" description="Amine oxidase" evidence="5">
    <location>
        <begin position="85"/>
        <end position="528"/>
    </location>
</feature>
<feature type="region of interest" description="Disordered" evidence="4">
    <location>
        <begin position="1"/>
        <end position="37"/>
    </location>
</feature>
<dbReference type="InterPro" id="IPR006311">
    <property type="entry name" value="TAT_signal"/>
</dbReference>
<proteinExistence type="inferred from homology"/>
<evidence type="ECO:0000256" key="3">
    <source>
        <dbReference type="ARBA" id="ARBA00023002"/>
    </source>
</evidence>
<gene>
    <name evidence="6" type="ORF">ABT211_14385</name>
</gene>
<dbReference type="Pfam" id="PF01593">
    <property type="entry name" value="Amino_oxidase"/>
    <property type="match status" value="1"/>
</dbReference>
<dbReference type="InterPro" id="IPR001613">
    <property type="entry name" value="Flavin_amine_oxidase"/>
</dbReference>
<dbReference type="PROSITE" id="PS51318">
    <property type="entry name" value="TAT"/>
    <property type="match status" value="1"/>
</dbReference>
<accession>A0ABV1TF11</accession>
<dbReference type="SUPFAM" id="SSF51905">
    <property type="entry name" value="FAD/NAD(P)-binding domain"/>
    <property type="match status" value="1"/>
</dbReference>
<evidence type="ECO:0000256" key="2">
    <source>
        <dbReference type="ARBA" id="ARBA00005995"/>
    </source>
</evidence>
<dbReference type="InterPro" id="IPR036188">
    <property type="entry name" value="FAD/NAD-bd_sf"/>
</dbReference>
<dbReference type="Proteomes" id="UP001490365">
    <property type="component" value="Unassembled WGS sequence"/>
</dbReference>
<sequence length="532" mass="54724">MARERQLSPRPAPGPSSRPAPGPSSRPAPEPSPRLSRRSLLGGAAAGAAGLTAVSAGTAQAATAAAAAPTAASRTVDVAIVGGGIAGLTAARDLVAGGRSVAVLEARDRVGGRVVNLKLANGGFTEGGGEFIGPTQNRIKALADSLGVATFTTYNTGNNLLYKDGKRTPYDTSGLLGSVPPVDAAGLANAAIVQSELDSMAAQVPVDAPWTAAKAAEWDRQTFESWLNAHAIVPSAKFLLDLACTSIFSAQPRELSLLYVLYYIAAAGDESSAGTLERLTDTAGGAQESRFVGGSQQVPIKLAATLGDRVVLSAPVRSIVRSGSGYVVTADGITVGATRVVVALPPPLAARITYDPLLPAARDQLTQRMPMGSIGKAIAVYDTPFWRTDGLNGQAVSDSGVVRSTFDNSPPDGSYGALMGFIEADEMRAYDAAGEADVRAAVLADYANYFGDKAKSPTSFVLQRWDNEGFSRGGPVAYAPPGVLTEYGAALRAPVGGIHWAGTETSTFWTGYMDGAVRSGERVAKEVLAALG</sequence>
<feature type="compositionally biased region" description="Pro residues" evidence="4">
    <location>
        <begin position="10"/>
        <end position="32"/>
    </location>
</feature>
<reference evidence="6 7" key="1">
    <citation type="submission" date="2024-06" db="EMBL/GenBank/DDBJ databases">
        <title>The Natural Products Discovery Center: Release of the First 8490 Sequenced Strains for Exploring Actinobacteria Biosynthetic Diversity.</title>
        <authorList>
            <person name="Kalkreuter E."/>
            <person name="Kautsar S.A."/>
            <person name="Yang D."/>
            <person name="Bader C.D."/>
            <person name="Teijaro C.N."/>
            <person name="Fluegel L."/>
            <person name="Davis C.M."/>
            <person name="Simpson J.R."/>
            <person name="Lauterbach L."/>
            <person name="Steele A.D."/>
            <person name="Gui C."/>
            <person name="Meng S."/>
            <person name="Li G."/>
            <person name="Viehrig K."/>
            <person name="Ye F."/>
            <person name="Su P."/>
            <person name="Kiefer A.F."/>
            <person name="Nichols A."/>
            <person name="Cepeda A.J."/>
            <person name="Yan W."/>
            <person name="Fan B."/>
            <person name="Jiang Y."/>
            <person name="Adhikari A."/>
            <person name="Zheng C.-J."/>
            <person name="Schuster L."/>
            <person name="Cowan T.M."/>
            <person name="Smanski M.J."/>
            <person name="Chevrette M.G."/>
            <person name="De Carvalho L.P.S."/>
            <person name="Shen B."/>
        </authorList>
    </citation>
    <scope>NUCLEOTIDE SEQUENCE [LARGE SCALE GENOMIC DNA]</scope>
    <source>
        <strain evidence="6 7">NPDC001694</strain>
    </source>
</reference>
<dbReference type="PANTHER" id="PTHR43563">
    <property type="entry name" value="AMINE OXIDASE"/>
    <property type="match status" value="1"/>
</dbReference>
<dbReference type="InterPro" id="IPR002937">
    <property type="entry name" value="Amino_oxidase"/>
</dbReference>
<evidence type="ECO:0000313" key="7">
    <source>
        <dbReference type="Proteomes" id="UP001490365"/>
    </source>
</evidence>
<keyword evidence="7" id="KW-1185">Reference proteome</keyword>
<organism evidence="6 7">
    <name type="scientific">Streptomyces sp. 900105755</name>
    <dbReference type="NCBI Taxonomy" id="3154389"/>
    <lineage>
        <taxon>Bacteria</taxon>
        <taxon>Bacillati</taxon>
        <taxon>Actinomycetota</taxon>
        <taxon>Actinomycetes</taxon>
        <taxon>Kitasatosporales</taxon>
        <taxon>Streptomycetaceae</taxon>
        <taxon>Streptomyces</taxon>
    </lineage>
</organism>
<dbReference type="PANTHER" id="PTHR43563:SF14">
    <property type="entry name" value="AMINE OXIDASE"/>
    <property type="match status" value="1"/>
</dbReference>
<dbReference type="Gene3D" id="1.10.405.10">
    <property type="entry name" value="Guanine Nucleotide Dissociation Inhibitor, domain 1"/>
    <property type="match status" value="1"/>
</dbReference>
<evidence type="ECO:0000256" key="4">
    <source>
        <dbReference type="SAM" id="MobiDB-lite"/>
    </source>
</evidence>
<comment type="cofactor">
    <cofactor evidence="1">
        <name>FAD</name>
        <dbReference type="ChEBI" id="CHEBI:57692"/>
    </cofactor>
</comment>
<evidence type="ECO:0000313" key="6">
    <source>
        <dbReference type="EMBL" id="MER6268475.1"/>
    </source>
</evidence>
<dbReference type="SUPFAM" id="SSF54373">
    <property type="entry name" value="FAD-linked reductases, C-terminal domain"/>
    <property type="match status" value="1"/>
</dbReference>
<name>A0ABV1TF11_9ACTN</name>
<comment type="caution">
    <text evidence="6">The sequence shown here is derived from an EMBL/GenBank/DDBJ whole genome shotgun (WGS) entry which is preliminary data.</text>
</comment>
<dbReference type="PRINTS" id="PR00757">
    <property type="entry name" value="AMINEOXDASEF"/>
</dbReference>
<evidence type="ECO:0000259" key="5">
    <source>
        <dbReference type="Pfam" id="PF01593"/>
    </source>
</evidence>
<dbReference type="RefSeq" id="WP_351957082.1">
    <property type="nucleotide sequence ID" value="NZ_JBEOZM010000005.1"/>
</dbReference>
<evidence type="ECO:0000256" key="1">
    <source>
        <dbReference type="ARBA" id="ARBA00001974"/>
    </source>
</evidence>
<keyword evidence="3" id="KW-0560">Oxidoreductase</keyword>
<dbReference type="InterPro" id="IPR050703">
    <property type="entry name" value="Flavin_MAO"/>
</dbReference>
<dbReference type="Gene3D" id="3.90.660.10">
    <property type="match status" value="1"/>
</dbReference>
<comment type="similarity">
    <text evidence="2">Belongs to the flavin monoamine oxidase family.</text>
</comment>